<organism evidence="3 4">
    <name type="scientific">Seminavis robusta</name>
    <dbReference type="NCBI Taxonomy" id="568900"/>
    <lineage>
        <taxon>Eukaryota</taxon>
        <taxon>Sar</taxon>
        <taxon>Stramenopiles</taxon>
        <taxon>Ochrophyta</taxon>
        <taxon>Bacillariophyta</taxon>
        <taxon>Bacillariophyceae</taxon>
        <taxon>Bacillariophycidae</taxon>
        <taxon>Naviculales</taxon>
        <taxon>Naviculaceae</taxon>
        <taxon>Seminavis</taxon>
    </lineage>
</organism>
<dbReference type="Gene3D" id="1.25.40.10">
    <property type="entry name" value="Tetratricopeptide repeat domain"/>
    <property type="match status" value="2"/>
</dbReference>
<dbReference type="OrthoDB" id="185373at2759"/>
<dbReference type="InterPro" id="IPR011990">
    <property type="entry name" value="TPR-like_helical_dom_sf"/>
</dbReference>
<protein>
    <submittedName>
        <fullName evidence="3">Pentatricopeptide repeat-containing protein</fullName>
    </submittedName>
</protein>
<feature type="region of interest" description="Disordered" evidence="2">
    <location>
        <begin position="116"/>
        <end position="157"/>
    </location>
</feature>
<gene>
    <name evidence="3" type="ORF">SEMRO_239_G095880.1</name>
</gene>
<sequence length="723" mass="81337">MLPMSTTAPDGGSLGNPIYDTPPPLSLTNKSTTITGIEHHHSSAVISNHHHLNMTSNVTLAAGLSSHHYADESVLQALLSSEDANVGAFAQALQDLVTALPAGTAARRAESWLSQLHKKEEPSSHYDNNYSNTNNNESPSIKSWRQGHATTASHLSTNTTGGNDLQAILQCHLVVIQAWANSKEDPLLTVKRAERWLEQAHRIASQQQQSAIIQETLTECYNAYLDLCSKGQKSDRRKRSHGRTLAETTQDTLERMVEEYHWTGMVRPNTDTINFVMRAITKTNQNDMAERTGELLRRMETSVEEKERLCIPPNAKSYCLWLTSLATVAQIKARRYLKEYQRKDAHLIEETAVHGDNNNGLRELKTILDAVMFRTRGDMAGALVDGNDPYNILLRAWSNLAGLHTNKFHGPLEAEKVFRTMVELSKERPTVAPDATSYQMVIRAWAKSKDHRAGEKAQWWLEKQWADFQQQQSGNDNNKVMPTTRTYFEAIMAWTAAGYSYKADALLMELKQRHKEQTDPIAKQQLKPTTEIYGSVIRAWLRTAESHPQGQSGQIGSLTMAVDWLDHLIQEEKDGGDLMVTSDLFQGVLKAATACAHGSPPVAELAKLTLDLSRRSSTQTHPYNYAYVAEAIILAHTWPEDDAVRTQLLTKVVKDCCDDGLVSKRLIRTLSNSTTYRTGWTKYESARLLNELFPDRPMPASWTRNVRQETLLPRVRDFERNTK</sequence>
<evidence type="ECO:0000256" key="1">
    <source>
        <dbReference type="ARBA" id="ARBA00022737"/>
    </source>
</evidence>
<feature type="compositionally biased region" description="Polar residues" evidence="2">
    <location>
        <begin position="148"/>
        <end position="157"/>
    </location>
</feature>
<comment type="caution">
    <text evidence="3">The sequence shown here is derived from an EMBL/GenBank/DDBJ whole genome shotgun (WGS) entry which is preliminary data.</text>
</comment>
<dbReference type="EMBL" id="CAICTM010000238">
    <property type="protein sequence ID" value="CAB9505674.1"/>
    <property type="molecule type" value="Genomic_DNA"/>
</dbReference>
<evidence type="ECO:0000256" key="2">
    <source>
        <dbReference type="SAM" id="MobiDB-lite"/>
    </source>
</evidence>
<reference evidence="3" key="1">
    <citation type="submission" date="2020-06" db="EMBL/GenBank/DDBJ databases">
        <authorList>
            <consortium name="Plant Systems Biology data submission"/>
        </authorList>
    </citation>
    <scope>NUCLEOTIDE SEQUENCE</scope>
    <source>
        <strain evidence="3">D6</strain>
    </source>
</reference>
<accession>A0A9N8DN92</accession>
<dbReference type="PANTHER" id="PTHR47942">
    <property type="entry name" value="TETRATRICOPEPTIDE REPEAT (TPR)-LIKE SUPERFAMILY PROTEIN-RELATED"/>
    <property type="match status" value="1"/>
</dbReference>
<dbReference type="PANTHER" id="PTHR47942:SF63">
    <property type="entry name" value="PENTATRICOPEPTIDE REPEAT-CONTAINING PROTEIN"/>
    <property type="match status" value="1"/>
</dbReference>
<keyword evidence="1" id="KW-0677">Repeat</keyword>
<proteinExistence type="predicted"/>
<feature type="region of interest" description="Disordered" evidence="2">
    <location>
        <begin position="1"/>
        <end position="24"/>
    </location>
</feature>
<dbReference type="Proteomes" id="UP001153069">
    <property type="component" value="Unassembled WGS sequence"/>
</dbReference>
<evidence type="ECO:0000313" key="4">
    <source>
        <dbReference type="Proteomes" id="UP001153069"/>
    </source>
</evidence>
<feature type="compositionally biased region" description="Low complexity" evidence="2">
    <location>
        <begin position="125"/>
        <end position="140"/>
    </location>
</feature>
<dbReference type="AlphaFoldDB" id="A0A9N8DN92"/>
<dbReference type="InterPro" id="IPR051222">
    <property type="entry name" value="PPR/CCM1_RNA-binding"/>
</dbReference>
<name>A0A9N8DN92_9STRA</name>
<keyword evidence="4" id="KW-1185">Reference proteome</keyword>
<evidence type="ECO:0000313" key="3">
    <source>
        <dbReference type="EMBL" id="CAB9505674.1"/>
    </source>
</evidence>